<accession>W7UR98</accession>
<feature type="compositionally biased region" description="Low complexity" evidence="1">
    <location>
        <begin position="143"/>
        <end position="158"/>
    </location>
</feature>
<evidence type="ECO:0000313" key="2">
    <source>
        <dbReference type="EMBL" id="EWM53979.1"/>
    </source>
</evidence>
<dbReference type="OrthoDB" id="9255830at2"/>
<dbReference type="EMBL" id="ATAX01000022">
    <property type="protein sequence ID" value="EWM53979.1"/>
    <property type="molecule type" value="Genomic_DNA"/>
</dbReference>
<feature type="region of interest" description="Disordered" evidence="1">
    <location>
        <begin position="134"/>
        <end position="169"/>
    </location>
</feature>
<reference evidence="2 3" key="1">
    <citation type="journal article" date="2014" name="PLoS ONE">
        <title>Rumen cellulosomics: divergent fiber-degrading strategies revealed by comparative genome-wide analysis of six ruminococcal strains.</title>
        <authorList>
            <person name="Dassa B."/>
            <person name="Borovok I."/>
            <person name="Ruimy-Israeli V."/>
            <person name="Lamed R."/>
            <person name="Flint H.J."/>
            <person name="Duncan S.H."/>
            <person name="Henrissat B."/>
            <person name="Coutinho P."/>
            <person name="Morrison M."/>
            <person name="Mosoni P."/>
            <person name="Yeoman C.J."/>
            <person name="White B.A."/>
            <person name="Bayer E.A."/>
        </authorList>
    </citation>
    <scope>NUCLEOTIDE SEQUENCE [LARGE SCALE GENOMIC DNA]</scope>
    <source>
        <strain evidence="2 3">007c</strain>
    </source>
</reference>
<protein>
    <recommendedName>
        <fullName evidence="4">DUF697 domain-containing protein</fullName>
    </recommendedName>
</protein>
<dbReference type="PATRIC" id="fig|1341157.4.peg.1341"/>
<dbReference type="RefSeq" id="WP_051456571.1">
    <property type="nucleotide sequence ID" value="NZ_ATAX01000022.1"/>
</dbReference>
<proteinExistence type="predicted"/>
<name>W7UR98_RUMFL</name>
<dbReference type="AlphaFoldDB" id="W7UR98"/>
<dbReference type="eggNOG" id="COG3597">
    <property type="taxonomic scope" value="Bacteria"/>
</dbReference>
<feature type="compositionally biased region" description="Acidic residues" evidence="1">
    <location>
        <begin position="159"/>
        <end position="169"/>
    </location>
</feature>
<organism evidence="2 3">
    <name type="scientific">Ruminococcus flavefaciens 007c</name>
    <dbReference type="NCBI Taxonomy" id="1341157"/>
    <lineage>
        <taxon>Bacteria</taxon>
        <taxon>Bacillati</taxon>
        <taxon>Bacillota</taxon>
        <taxon>Clostridia</taxon>
        <taxon>Eubacteriales</taxon>
        <taxon>Oscillospiraceae</taxon>
        <taxon>Ruminococcus</taxon>
    </lineage>
</organism>
<keyword evidence="3" id="KW-1185">Reference proteome</keyword>
<comment type="caution">
    <text evidence="2">The sequence shown here is derived from an EMBL/GenBank/DDBJ whole genome shotgun (WGS) entry which is preliminary data.</text>
</comment>
<evidence type="ECO:0000313" key="3">
    <source>
        <dbReference type="Proteomes" id="UP000019365"/>
    </source>
</evidence>
<dbReference type="Proteomes" id="UP000019365">
    <property type="component" value="Unassembled WGS sequence"/>
</dbReference>
<gene>
    <name evidence="2" type="ORF">RF007C_03450</name>
</gene>
<evidence type="ECO:0000256" key="1">
    <source>
        <dbReference type="SAM" id="MobiDB-lite"/>
    </source>
</evidence>
<evidence type="ECO:0008006" key="4">
    <source>
        <dbReference type="Google" id="ProtNLM"/>
    </source>
</evidence>
<sequence length="169" mass="17754">MSNNYKKAIKDKRLEAGKLMTEKQITQCNAAIHTASVAAGASGAIPIPIADAIPISAAQVTMVFALGKIFEQEISDSAAKGAIAAAASTFVGRNLIKLIPIAGWIVSAGVAAGVTEAIGWTIAVDMAKNHRNKYKSQRNAQDAAEAWAEAESYKQAQSDSDDEAEDFSD</sequence>